<dbReference type="KEGG" id="vte:BHY08_05725"/>
<dbReference type="InterPro" id="IPR011768">
    <property type="entry name" value="Transl_elongation_fac_P"/>
</dbReference>
<dbReference type="FunFam" id="2.30.30.30:FF:000003">
    <property type="entry name" value="Elongation factor P"/>
    <property type="match status" value="1"/>
</dbReference>
<dbReference type="InterPro" id="IPR012340">
    <property type="entry name" value="NA-bd_OB-fold"/>
</dbReference>
<proteinExistence type="inferred from homology"/>
<dbReference type="CDD" id="cd05794">
    <property type="entry name" value="S1_EF-P_repeat_2"/>
    <property type="match status" value="1"/>
</dbReference>
<dbReference type="InterPro" id="IPR001059">
    <property type="entry name" value="Transl_elong_P/YeiP_cen"/>
</dbReference>
<dbReference type="Gene3D" id="2.30.30.30">
    <property type="match status" value="1"/>
</dbReference>
<feature type="domain" description="Translation elongation factor P/YeiP central" evidence="12">
    <location>
        <begin position="67"/>
        <end position="121"/>
    </location>
</feature>
<dbReference type="CDD" id="cd04470">
    <property type="entry name" value="S1_EF-P_repeat_1"/>
    <property type="match status" value="1"/>
</dbReference>
<dbReference type="Pfam" id="PF09285">
    <property type="entry name" value="Elong-fact-P_C"/>
    <property type="match status" value="1"/>
</dbReference>
<evidence type="ECO:0000259" key="12">
    <source>
        <dbReference type="SMART" id="SM01185"/>
    </source>
</evidence>
<dbReference type="Gene3D" id="2.40.50.140">
    <property type="entry name" value="Nucleic acid-binding proteins"/>
    <property type="match status" value="2"/>
</dbReference>
<accession>A0A1J0A610</accession>
<dbReference type="AlphaFoldDB" id="A0A1J0A610"/>
<keyword evidence="5 8" id="KW-0251">Elongation factor</keyword>
<dbReference type="Pfam" id="PF01132">
    <property type="entry name" value="EFP"/>
    <property type="match status" value="1"/>
</dbReference>
<evidence type="ECO:0000313" key="14">
    <source>
        <dbReference type="Proteomes" id="UP000191200"/>
    </source>
</evidence>
<evidence type="ECO:0000256" key="9">
    <source>
        <dbReference type="NCBIfam" id="TIGR00038"/>
    </source>
</evidence>
<evidence type="ECO:0000256" key="5">
    <source>
        <dbReference type="ARBA" id="ARBA00022768"/>
    </source>
</evidence>
<dbReference type="UniPathway" id="UPA00345"/>
<dbReference type="STRING" id="519472.BHY08_05725"/>
<organism evidence="13 14">
    <name type="scientific">Vagococcus teuberi</name>
    <dbReference type="NCBI Taxonomy" id="519472"/>
    <lineage>
        <taxon>Bacteria</taxon>
        <taxon>Bacillati</taxon>
        <taxon>Bacillota</taxon>
        <taxon>Bacilli</taxon>
        <taxon>Lactobacillales</taxon>
        <taxon>Enterococcaceae</taxon>
        <taxon>Vagococcus</taxon>
    </lineage>
</organism>
<dbReference type="EMBL" id="CP017267">
    <property type="protein sequence ID" value="APB31371.1"/>
    <property type="molecule type" value="Genomic_DNA"/>
</dbReference>
<dbReference type="NCBIfam" id="TIGR00038">
    <property type="entry name" value="efp"/>
    <property type="match status" value="1"/>
</dbReference>
<dbReference type="SMART" id="SM00841">
    <property type="entry name" value="Elong-fact-P_C"/>
    <property type="match status" value="1"/>
</dbReference>
<dbReference type="InterPro" id="IPR020599">
    <property type="entry name" value="Transl_elong_fac_P/YeiP"/>
</dbReference>
<keyword evidence="4 8" id="KW-0963">Cytoplasm</keyword>
<dbReference type="FunFam" id="2.40.50.140:FF:000004">
    <property type="entry name" value="Elongation factor P"/>
    <property type="match status" value="1"/>
</dbReference>
<comment type="subcellular location">
    <subcellularLocation>
        <location evidence="1 8">Cytoplasm</location>
    </subcellularLocation>
</comment>
<keyword evidence="6 8" id="KW-0648">Protein biosynthesis</keyword>
<dbReference type="InterPro" id="IPR008991">
    <property type="entry name" value="Translation_prot_SH3-like_sf"/>
</dbReference>
<comment type="pathway">
    <text evidence="2 8">Protein biosynthesis; polypeptide chain elongation.</text>
</comment>
<evidence type="ECO:0000256" key="4">
    <source>
        <dbReference type="ARBA" id="ARBA00022490"/>
    </source>
</evidence>
<comment type="function">
    <text evidence="7 8">Involved in peptide bond synthesis. Stimulates efficient translation and peptide-bond synthesis on native or reconstituted 70S ribosomes in vitro. Probably functions indirectly by altering the affinity of the ribosome for aminoacyl-tRNA, thus increasing their reactivity as acceptors for peptidyl transferase.</text>
</comment>
<dbReference type="PROSITE" id="PS01275">
    <property type="entry name" value="EFP"/>
    <property type="match status" value="1"/>
</dbReference>
<dbReference type="GO" id="GO:0005829">
    <property type="term" value="C:cytosol"/>
    <property type="evidence" value="ECO:0007669"/>
    <property type="project" value="UniProtKB-ARBA"/>
</dbReference>
<dbReference type="GO" id="GO:0003746">
    <property type="term" value="F:translation elongation factor activity"/>
    <property type="evidence" value="ECO:0007669"/>
    <property type="project" value="UniProtKB-UniRule"/>
</dbReference>
<evidence type="ECO:0000256" key="2">
    <source>
        <dbReference type="ARBA" id="ARBA00004815"/>
    </source>
</evidence>
<evidence type="ECO:0000256" key="10">
    <source>
        <dbReference type="RuleBase" id="RU004389"/>
    </source>
</evidence>
<dbReference type="HAMAP" id="MF_00141">
    <property type="entry name" value="EF_P"/>
    <property type="match status" value="1"/>
</dbReference>
<name>A0A1J0A610_9ENTE</name>
<evidence type="ECO:0000256" key="3">
    <source>
        <dbReference type="ARBA" id="ARBA00009479"/>
    </source>
</evidence>
<evidence type="ECO:0000256" key="8">
    <source>
        <dbReference type="HAMAP-Rule" id="MF_00141"/>
    </source>
</evidence>
<evidence type="ECO:0000259" key="11">
    <source>
        <dbReference type="SMART" id="SM00841"/>
    </source>
</evidence>
<reference evidence="13 14" key="1">
    <citation type="submission" date="2016-09" db="EMBL/GenBank/DDBJ databases">
        <title>Vagococcus teuberi sp. nov., isolated from the Malian artisanal sour milk fene.</title>
        <authorList>
            <person name="Wullschleger S."/>
            <person name="Seifert C."/>
            <person name="Baumgartner S."/>
            <person name="Lacroix C."/>
            <person name="Bonfoh B."/>
            <person name="Stevens M.J."/>
            <person name="Meile L."/>
        </authorList>
    </citation>
    <scope>NUCLEOTIDE SEQUENCE [LARGE SCALE GENOMIC DNA]</scope>
    <source>
        <strain evidence="13 14">DSM 21459</strain>
    </source>
</reference>
<dbReference type="RefSeq" id="WP_071456965.1">
    <property type="nucleotide sequence ID" value="NZ_CABJEN010000001.1"/>
</dbReference>
<evidence type="ECO:0000256" key="6">
    <source>
        <dbReference type="ARBA" id="ARBA00022917"/>
    </source>
</evidence>
<dbReference type="Pfam" id="PF08207">
    <property type="entry name" value="EFP_N"/>
    <property type="match status" value="1"/>
</dbReference>
<gene>
    <name evidence="8" type="primary">efp</name>
    <name evidence="13" type="ORF">BHY08_05725</name>
</gene>
<comment type="similarity">
    <text evidence="3 8 10">Belongs to the elongation factor P family.</text>
</comment>
<dbReference type="PANTHER" id="PTHR30053:SF12">
    <property type="entry name" value="ELONGATION FACTOR P (EF-P) FAMILY PROTEIN"/>
    <property type="match status" value="1"/>
</dbReference>
<dbReference type="PIRSF" id="PIRSF005901">
    <property type="entry name" value="EF-P"/>
    <property type="match status" value="1"/>
</dbReference>
<dbReference type="SMART" id="SM01185">
    <property type="entry name" value="EFP"/>
    <property type="match status" value="1"/>
</dbReference>
<dbReference type="InterPro" id="IPR014722">
    <property type="entry name" value="Rib_uL2_dom2"/>
</dbReference>
<evidence type="ECO:0000313" key="13">
    <source>
        <dbReference type="EMBL" id="APB31371.1"/>
    </source>
</evidence>
<dbReference type="GO" id="GO:0043043">
    <property type="term" value="P:peptide biosynthetic process"/>
    <property type="evidence" value="ECO:0007669"/>
    <property type="project" value="InterPro"/>
</dbReference>
<dbReference type="InterPro" id="IPR015365">
    <property type="entry name" value="Elong-fact-P_C"/>
</dbReference>
<dbReference type="OrthoDB" id="9801844at2"/>
<sequence length="186" mass="20604">MISAVDLRAGNTFEKDGKLIKVLEASHHKPGKGNTVMRMKLKDLRSGSTVETTMRPDEKVKKAHIDTKAVQYLYIQDDMAVFMDLETYEQYEIPVSVIEHELNYLLDNMEVSIQFYDTEVVGVSLPTSVVLTVAETQPSIKGATVSGSGKPATMETGLVVNVPDFIEVGDKLEINTSEGSYMKRAK</sequence>
<dbReference type="SUPFAM" id="SSF50104">
    <property type="entry name" value="Translation proteins SH3-like domain"/>
    <property type="match status" value="1"/>
</dbReference>
<protein>
    <recommendedName>
        <fullName evidence="8 9">Elongation factor P</fullName>
        <shortName evidence="8">EF-P</shortName>
    </recommendedName>
</protein>
<dbReference type="FunFam" id="2.40.50.140:FF:000009">
    <property type="entry name" value="Elongation factor P"/>
    <property type="match status" value="1"/>
</dbReference>
<keyword evidence="14" id="KW-1185">Reference proteome</keyword>
<dbReference type="Proteomes" id="UP000191200">
    <property type="component" value="Chromosome"/>
</dbReference>
<dbReference type="PANTHER" id="PTHR30053">
    <property type="entry name" value="ELONGATION FACTOR P"/>
    <property type="match status" value="1"/>
</dbReference>
<dbReference type="NCBIfam" id="NF001810">
    <property type="entry name" value="PRK00529.1"/>
    <property type="match status" value="1"/>
</dbReference>
<dbReference type="SUPFAM" id="SSF50249">
    <property type="entry name" value="Nucleic acid-binding proteins"/>
    <property type="match status" value="2"/>
</dbReference>
<evidence type="ECO:0000256" key="7">
    <source>
        <dbReference type="ARBA" id="ARBA00025469"/>
    </source>
</evidence>
<evidence type="ECO:0000256" key="1">
    <source>
        <dbReference type="ARBA" id="ARBA00004496"/>
    </source>
</evidence>
<dbReference type="InterPro" id="IPR013852">
    <property type="entry name" value="Transl_elong_P/YeiP_CS"/>
</dbReference>
<feature type="domain" description="Elongation factor P C-terminal" evidence="11">
    <location>
        <begin position="129"/>
        <end position="184"/>
    </location>
</feature>
<dbReference type="InterPro" id="IPR013185">
    <property type="entry name" value="Transl_elong_KOW-like"/>
</dbReference>